<evidence type="ECO:0000259" key="9">
    <source>
        <dbReference type="Pfam" id="PF04864"/>
    </source>
</evidence>
<dbReference type="InterPro" id="IPR037029">
    <property type="entry name" value="Alliinase_N_sf"/>
</dbReference>
<dbReference type="Gene3D" id="3.40.640.10">
    <property type="entry name" value="Type I PLP-dependent aspartate aminotransferase-like (Major domain)"/>
    <property type="match status" value="1"/>
</dbReference>
<dbReference type="GO" id="GO:0008483">
    <property type="term" value="F:transaminase activity"/>
    <property type="evidence" value="ECO:0007669"/>
    <property type="project" value="UniProtKB-KW"/>
</dbReference>
<keyword evidence="5" id="KW-0663">Pyridoxal phosphate</keyword>
<evidence type="ECO:0000256" key="6">
    <source>
        <dbReference type="SAM" id="MobiDB-lite"/>
    </source>
</evidence>
<feature type="chain" id="PRO_5035464458" description="Alliinase C-terminal domain-containing protein" evidence="8">
    <location>
        <begin position="20"/>
        <end position="450"/>
    </location>
</feature>
<sequence>MARITSIFSLRNLFVLSLALNVSLILRVVYVSEKHGPFGFPTENKRAPLMADTSETEPEADQRTRLFLPTSSSSVTAPSEVEDDGKRIINLDHGDPTMYEKYWQKMGEKTTIVIPGWQSMSYFSDVKNLCWFLEPEFAKQVVRLHKVVGNAQTEGRHIVVGTGSSQLFLAALFALSPTNGSEPMSVVSASPYYSSYPSMTDYQKSGLYKWAGDAQSFNKPGPYIELVTSPNNPDGFARHSMVNRTGGILVHDLAYYWPQYTPISYQADHDLTLFTVSKTTGHAGIRIGWALVKDVEIAKRMTKFIELNTIGVSKDSQLRAAKVLKVVADSCEQSGSSEYTESFFEFNYHLMAQRWQQLREAVNASGVFSLPGFPPAYCNFHGHILEPQPAFAWLRCENNTEDCESYLRGHKILARGGRHFGVEPNYVRVSMLDRDDNFGAFLKRLSMFQS</sequence>
<dbReference type="Proteomes" id="UP000796880">
    <property type="component" value="Unassembled WGS sequence"/>
</dbReference>
<dbReference type="InterPro" id="IPR050478">
    <property type="entry name" value="Ethylene_sulfur-biosynth"/>
</dbReference>
<dbReference type="EMBL" id="VOIH02000009">
    <property type="protein sequence ID" value="KAF3437488.1"/>
    <property type="molecule type" value="Genomic_DNA"/>
</dbReference>
<dbReference type="Gene3D" id="2.10.25.30">
    <property type="entry name" value="EGF-like, alliinase"/>
    <property type="match status" value="1"/>
</dbReference>
<keyword evidence="7" id="KW-0472">Membrane</keyword>
<dbReference type="PANTHER" id="PTHR43795:SF22">
    <property type="entry name" value="TRYPTOPHAN AMINOTRANSFERASE-RELATED PROTEIN 2"/>
    <property type="match status" value="1"/>
</dbReference>
<evidence type="ECO:0000256" key="5">
    <source>
        <dbReference type="ARBA" id="ARBA00022898"/>
    </source>
</evidence>
<dbReference type="GO" id="GO:0016846">
    <property type="term" value="F:carbon-sulfur lyase activity"/>
    <property type="evidence" value="ECO:0007669"/>
    <property type="project" value="InterPro"/>
</dbReference>
<organism evidence="10 11">
    <name type="scientific">Rhamnella rubrinervis</name>
    <dbReference type="NCBI Taxonomy" id="2594499"/>
    <lineage>
        <taxon>Eukaryota</taxon>
        <taxon>Viridiplantae</taxon>
        <taxon>Streptophyta</taxon>
        <taxon>Embryophyta</taxon>
        <taxon>Tracheophyta</taxon>
        <taxon>Spermatophyta</taxon>
        <taxon>Magnoliopsida</taxon>
        <taxon>eudicotyledons</taxon>
        <taxon>Gunneridae</taxon>
        <taxon>Pentapetalae</taxon>
        <taxon>rosids</taxon>
        <taxon>fabids</taxon>
        <taxon>Rosales</taxon>
        <taxon>Rhamnaceae</taxon>
        <taxon>rhamnoid group</taxon>
        <taxon>Rhamneae</taxon>
        <taxon>Rhamnella</taxon>
    </lineage>
</organism>
<dbReference type="CDD" id="cd00609">
    <property type="entry name" value="AAT_like"/>
    <property type="match status" value="1"/>
</dbReference>
<comment type="caution">
    <text evidence="10">The sequence shown here is derived from an EMBL/GenBank/DDBJ whole genome shotgun (WGS) entry which is preliminary data.</text>
</comment>
<gene>
    <name evidence="10" type="ORF">FNV43_RR20241</name>
</gene>
<dbReference type="Gene3D" id="3.90.1150.10">
    <property type="entry name" value="Aspartate Aminotransferase, domain 1"/>
    <property type="match status" value="1"/>
</dbReference>
<evidence type="ECO:0000256" key="7">
    <source>
        <dbReference type="SAM" id="Phobius"/>
    </source>
</evidence>
<evidence type="ECO:0000313" key="11">
    <source>
        <dbReference type="Proteomes" id="UP000796880"/>
    </source>
</evidence>
<feature type="region of interest" description="Disordered" evidence="6">
    <location>
        <begin position="43"/>
        <end position="62"/>
    </location>
</feature>
<comment type="subunit">
    <text evidence="3">Homodimer.</text>
</comment>
<dbReference type="InterPro" id="IPR006948">
    <property type="entry name" value="Alliinase_C"/>
</dbReference>
<reference evidence="10" key="1">
    <citation type="submission" date="2020-03" db="EMBL/GenBank/DDBJ databases">
        <title>A high-quality chromosome-level genome assembly of a woody plant with both climbing and erect habits, Rhamnella rubrinervis.</title>
        <authorList>
            <person name="Lu Z."/>
            <person name="Yang Y."/>
            <person name="Zhu X."/>
            <person name="Sun Y."/>
        </authorList>
    </citation>
    <scope>NUCLEOTIDE SEQUENCE</scope>
    <source>
        <strain evidence="10">BYM</strain>
        <tissue evidence="10">Leaf</tissue>
    </source>
</reference>
<dbReference type="InterPro" id="IPR015422">
    <property type="entry name" value="PyrdxlP-dep_Trfase_small"/>
</dbReference>
<evidence type="ECO:0000256" key="1">
    <source>
        <dbReference type="ARBA" id="ARBA00001933"/>
    </source>
</evidence>
<comment type="cofactor">
    <cofactor evidence="1">
        <name>pyridoxal 5'-phosphate</name>
        <dbReference type="ChEBI" id="CHEBI:597326"/>
    </cofactor>
</comment>
<dbReference type="Pfam" id="PF04864">
    <property type="entry name" value="Alliinase_C"/>
    <property type="match status" value="1"/>
</dbReference>
<keyword evidence="4" id="KW-0808">Transferase</keyword>
<keyword evidence="8" id="KW-0732">Signal</keyword>
<comment type="similarity">
    <text evidence="2">Belongs to the alliinase family.</text>
</comment>
<evidence type="ECO:0000313" key="10">
    <source>
        <dbReference type="EMBL" id="KAF3437488.1"/>
    </source>
</evidence>
<feature type="signal peptide" evidence="8">
    <location>
        <begin position="1"/>
        <end position="19"/>
    </location>
</feature>
<dbReference type="OrthoDB" id="2020362at2759"/>
<protein>
    <recommendedName>
        <fullName evidence="9">Alliinase C-terminal domain-containing protein</fullName>
    </recommendedName>
</protein>
<keyword evidence="11" id="KW-1185">Reference proteome</keyword>
<keyword evidence="7" id="KW-1133">Transmembrane helix</keyword>
<name>A0A8K0GUE6_9ROSA</name>
<keyword evidence="7" id="KW-0812">Transmembrane</keyword>
<dbReference type="InterPro" id="IPR015424">
    <property type="entry name" value="PyrdxlP-dep_Trfase"/>
</dbReference>
<evidence type="ECO:0000256" key="8">
    <source>
        <dbReference type="SAM" id="SignalP"/>
    </source>
</evidence>
<feature type="transmembrane region" description="Helical" evidence="7">
    <location>
        <begin position="12"/>
        <end position="30"/>
    </location>
</feature>
<dbReference type="GO" id="GO:0006520">
    <property type="term" value="P:amino acid metabolic process"/>
    <property type="evidence" value="ECO:0007669"/>
    <property type="project" value="TreeGrafter"/>
</dbReference>
<evidence type="ECO:0000256" key="2">
    <source>
        <dbReference type="ARBA" id="ARBA00006312"/>
    </source>
</evidence>
<dbReference type="PANTHER" id="PTHR43795">
    <property type="entry name" value="BIFUNCTIONAL ASPARTATE AMINOTRANSFERASE AND GLUTAMATE/ASPARTATE-PREPHENATE AMINOTRANSFERASE-RELATED"/>
    <property type="match status" value="1"/>
</dbReference>
<feature type="domain" description="Alliinase C-terminal" evidence="9">
    <location>
        <begin position="89"/>
        <end position="447"/>
    </location>
</feature>
<dbReference type="AlphaFoldDB" id="A0A8K0GUE6"/>
<proteinExistence type="inferred from homology"/>
<dbReference type="InterPro" id="IPR015421">
    <property type="entry name" value="PyrdxlP-dep_Trfase_major"/>
</dbReference>
<evidence type="ECO:0000256" key="3">
    <source>
        <dbReference type="ARBA" id="ARBA00011738"/>
    </source>
</evidence>
<keyword evidence="4" id="KW-0032">Aminotransferase</keyword>
<evidence type="ECO:0000256" key="4">
    <source>
        <dbReference type="ARBA" id="ARBA00022576"/>
    </source>
</evidence>
<accession>A0A8K0GUE6</accession>
<dbReference type="SUPFAM" id="SSF53383">
    <property type="entry name" value="PLP-dependent transferases"/>
    <property type="match status" value="1"/>
</dbReference>